<protein>
    <recommendedName>
        <fullName evidence="3">Squalene-hopene cyclase-like protein</fullName>
    </recommendedName>
</protein>
<dbReference type="Proteomes" id="UP000249819">
    <property type="component" value="Unassembled WGS sequence"/>
</dbReference>
<comment type="caution">
    <text evidence="1">The sequence shown here is derived from an EMBL/GenBank/DDBJ whole genome shotgun (WGS) entry which is preliminary data.</text>
</comment>
<evidence type="ECO:0000313" key="1">
    <source>
        <dbReference type="EMBL" id="RAJ80156.1"/>
    </source>
</evidence>
<dbReference type="SUPFAM" id="SSF48239">
    <property type="entry name" value="Terpenoid cyclases/Protein prenyltransferases"/>
    <property type="match status" value="1"/>
</dbReference>
<dbReference type="EMBL" id="QLMA01000005">
    <property type="protein sequence ID" value="RAJ80156.1"/>
    <property type="molecule type" value="Genomic_DNA"/>
</dbReference>
<sequence>MNLKSEKYSLLTSNTHFFESLPVALVPEKEKELLKKAAALLPPIIRLALECRLTDNSQVDLQICIRRDDDHLKEVSNWLKFQLPESETNNKLLHFMDTWADSSSIYHKDIAEIFLELDVLPTGVQSPLLFFDLSPALSDSQKKELCVRLLQEMLGEKEAIFSILDTILHACPQPAFLAYAGIMFSRDTEVLRLNIKKLPLDKVLPFLQQIGYSCYDQELTELLPIVFGFSDRVTLCIDVKDEILPKISFECFLDNNPEGESYWKLFIEKFNTDNLLDAAKIDAALTWTKDIFPSQQKDWPEHLWIASLYKSENEFTFLRKFISHIKVTYCPGKRTELKAYLAYESTWANRTLLAKNPVLSPPTEALPVSLIAAAIKKGVDFIINNQQQAGWWKDFRLSPGTSDEWVTAYVGCHLARHELPETYPALKSAWNMLKTRYRTNEGWGYNALTPADADSTIWTWMFTTTGHFQQEFPTPGQDLLHAYLTTNGGVTTYSESGPLGRNQPPETFNGWKIPHCCVTAAFALAGIQPAIDYLLNHQYPAGYWYSYWWEGPVYATALAVEALCNKDALYYKTYIDNAVNWALNNINETLTEPSPNPFNIALLLKILLFSNQPEKYAILANGMVNQLLQSQTDYGNWMPAAEMRFPNTDDIHHESGENVQVVTDQKMNFTTITVLDALRLYLLSGLPEYRPT</sequence>
<evidence type="ECO:0008006" key="3">
    <source>
        <dbReference type="Google" id="ProtNLM"/>
    </source>
</evidence>
<keyword evidence="2" id="KW-1185">Reference proteome</keyword>
<gene>
    <name evidence="1" type="ORF">CLV59_105264</name>
</gene>
<dbReference type="Gene3D" id="1.50.10.20">
    <property type="match status" value="2"/>
</dbReference>
<organism evidence="1 2">
    <name type="scientific">Chitinophaga dinghuensis</name>
    <dbReference type="NCBI Taxonomy" id="1539050"/>
    <lineage>
        <taxon>Bacteria</taxon>
        <taxon>Pseudomonadati</taxon>
        <taxon>Bacteroidota</taxon>
        <taxon>Chitinophagia</taxon>
        <taxon>Chitinophagales</taxon>
        <taxon>Chitinophagaceae</taxon>
        <taxon>Chitinophaga</taxon>
    </lineage>
</organism>
<dbReference type="AlphaFoldDB" id="A0A327VYX9"/>
<dbReference type="InterPro" id="IPR008930">
    <property type="entry name" value="Terpenoid_cyclase/PrenylTrfase"/>
</dbReference>
<evidence type="ECO:0000313" key="2">
    <source>
        <dbReference type="Proteomes" id="UP000249819"/>
    </source>
</evidence>
<proteinExistence type="predicted"/>
<accession>A0A327VYX9</accession>
<dbReference type="OrthoDB" id="4673451at2"/>
<name>A0A327VYX9_9BACT</name>
<reference evidence="1 2" key="1">
    <citation type="submission" date="2018-06" db="EMBL/GenBank/DDBJ databases">
        <title>Genomic Encyclopedia of Archaeal and Bacterial Type Strains, Phase II (KMG-II): from individual species to whole genera.</title>
        <authorList>
            <person name="Goeker M."/>
        </authorList>
    </citation>
    <scope>NUCLEOTIDE SEQUENCE [LARGE SCALE GENOMIC DNA]</scope>
    <source>
        <strain evidence="1 2">DSM 29821</strain>
    </source>
</reference>